<comment type="similarity">
    <text evidence="3">Belongs to the pex2/pex10/pex12 family.</text>
</comment>
<evidence type="ECO:0000256" key="8">
    <source>
        <dbReference type="ARBA" id="ARBA00022771"/>
    </source>
</evidence>
<dbReference type="GO" id="GO:0061630">
    <property type="term" value="F:ubiquitin protein ligase activity"/>
    <property type="evidence" value="ECO:0007669"/>
    <property type="project" value="UniProtKB-EC"/>
</dbReference>
<comment type="pathway">
    <text evidence="2">Protein modification; protein ubiquitination.</text>
</comment>
<dbReference type="PROSITE" id="PS50089">
    <property type="entry name" value="ZF_RING_2"/>
    <property type="match status" value="1"/>
</dbReference>
<feature type="domain" description="RING-type" evidence="20">
    <location>
        <begin position="284"/>
        <end position="345"/>
    </location>
</feature>
<evidence type="ECO:0000256" key="7">
    <source>
        <dbReference type="ARBA" id="ARBA00022723"/>
    </source>
</evidence>
<evidence type="ECO:0000313" key="21">
    <source>
        <dbReference type="EMBL" id="KAG2171765.1"/>
    </source>
</evidence>
<dbReference type="InterPro" id="IPR006845">
    <property type="entry name" value="Pex_N"/>
</dbReference>
<keyword evidence="22" id="KW-1185">Reference proteome</keyword>
<gene>
    <name evidence="21" type="ORF">INT43_008145</name>
</gene>
<dbReference type="Proteomes" id="UP000654370">
    <property type="component" value="Unassembled WGS sequence"/>
</dbReference>
<evidence type="ECO:0000256" key="15">
    <source>
        <dbReference type="ARBA" id="ARBA00032511"/>
    </source>
</evidence>
<dbReference type="InterPro" id="IPR013083">
    <property type="entry name" value="Znf_RING/FYVE/PHD"/>
</dbReference>
<evidence type="ECO:0000256" key="14">
    <source>
        <dbReference type="ARBA" id="ARBA00023140"/>
    </source>
</evidence>
<evidence type="ECO:0000256" key="18">
    <source>
        <dbReference type="PROSITE-ProRule" id="PRU00175"/>
    </source>
</evidence>
<dbReference type="EMBL" id="JAEPQZ010000019">
    <property type="protein sequence ID" value="KAG2171765.1"/>
    <property type="molecule type" value="Genomic_DNA"/>
</dbReference>
<comment type="catalytic activity">
    <reaction evidence="16">
        <text>[E2 ubiquitin-conjugating enzyme]-S-ubiquitinyl-L-cysteine + [acceptor protein]-L-cysteine = [E2 ubiquitin-conjugating enzyme]-L-cysteine + [acceptor protein]-S-ubiquitinyl-L-cysteine.</text>
        <dbReference type="EC" id="2.3.2.36"/>
    </reaction>
</comment>
<keyword evidence="11" id="KW-0653">Protein transport</keyword>
<dbReference type="OrthoDB" id="1701437at2759"/>
<feature type="compositionally biased region" description="Basic and acidic residues" evidence="19">
    <location>
        <begin position="366"/>
        <end position="382"/>
    </location>
</feature>
<dbReference type="InterPro" id="IPR025654">
    <property type="entry name" value="PEX2/10"/>
</dbReference>
<dbReference type="Gene3D" id="3.30.40.10">
    <property type="entry name" value="Zinc/RING finger domain, C3HC4 (zinc finger)"/>
    <property type="match status" value="1"/>
</dbReference>
<reference evidence="21" key="1">
    <citation type="submission" date="2020-12" db="EMBL/GenBank/DDBJ databases">
        <title>Metabolic potential, ecology and presence of endohyphal bacteria is reflected in genomic diversity of Mucoromycotina.</title>
        <authorList>
            <person name="Muszewska A."/>
            <person name="Okrasinska A."/>
            <person name="Steczkiewicz K."/>
            <person name="Drgas O."/>
            <person name="Orlowska M."/>
            <person name="Perlinska-Lenart U."/>
            <person name="Aleksandrzak-Piekarczyk T."/>
            <person name="Szatraj K."/>
            <person name="Zielenkiewicz U."/>
            <person name="Pilsyk S."/>
            <person name="Malc E."/>
            <person name="Mieczkowski P."/>
            <person name="Kruszewska J.S."/>
            <person name="Biernat P."/>
            <person name="Pawlowska J."/>
        </authorList>
    </citation>
    <scope>NUCLEOTIDE SEQUENCE</scope>
    <source>
        <strain evidence="21">WA0000067209</strain>
    </source>
</reference>
<keyword evidence="10" id="KW-0862">Zinc</keyword>
<dbReference type="PROSITE" id="PS00518">
    <property type="entry name" value="ZF_RING_1"/>
    <property type="match status" value="1"/>
</dbReference>
<evidence type="ECO:0000256" key="1">
    <source>
        <dbReference type="ARBA" id="ARBA00004585"/>
    </source>
</evidence>
<evidence type="ECO:0000256" key="12">
    <source>
        <dbReference type="ARBA" id="ARBA00022989"/>
    </source>
</evidence>
<dbReference type="GO" id="GO:0005778">
    <property type="term" value="C:peroxisomal membrane"/>
    <property type="evidence" value="ECO:0007669"/>
    <property type="project" value="UniProtKB-SubCell"/>
</dbReference>
<keyword evidence="12" id="KW-1133">Transmembrane helix</keyword>
<comment type="subcellular location">
    <subcellularLocation>
        <location evidence="1">Peroxisome membrane</location>
        <topology evidence="1">Multi-pass membrane protein</topology>
    </subcellularLocation>
</comment>
<sequence>MQAPVPSREYVPPWRREWKDIQPTLQKMRRSMAGLQSSPLRVMRVSQLDSDLLDVELFGMLKEQLWSAFSLFNHSFREKFEPELVAILGFLLYKFSIYDSSASYGSQLQNLKYRNERLHKGALESFAKDAPLTKTQKILYGLFMVGGQYTWSRMSRLMTTQGWGALDENDMRKKVYEIVQRTEKYWQALSLVNFLVFLYNGKFRTLIDRILSMRLVYAKKTLNRQVSFEFLNRQLVWHAFTEFLLFLMPLINLEKLKLKVSRMLLPKSYLASSQGYDQLPEHQCAICHENSTTQAANSGTSAPIGQAEDLTVHNPYAANCGHLYCYVCLKNKMTLYEGEWACLRCGERVESMEKHTEIVEDEESHNEDSEKSVKDSSSKDDMNSSGYMVESDDLHD</sequence>
<evidence type="ECO:0000259" key="20">
    <source>
        <dbReference type="PROSITE" id="PS50089"/>
    </source>
</evidence>
<evidence type="ECO:0000256" key="2">
    <source>
        <dbReference type="ARBA" id="ARBA00004906"/>
    </source>
</evidence>
<dbReference type="PANTHER" id="PTHR48178">
    <property type="entry name" value="PEROXISOME BIOGENESIS FACTOR 2"/>
    <property type="match status" value="1"/>
</dbReference>
<evidence type="ECO:0000313" key="22">
    <source>
        <dbReference type="Proteomes" id="UP000654370"/>
    </source>
</evidence>
<keyword evidence="9" id="KW-0833">Ubl conjugation pathway</keyword>
<evidence type="ECO:0000256" key="10">
    <source>
        <dbReference type="ARBA" id="ARBA00022833"/>
    </source>
</evidence>
<dbReference type="EC" id="2.3.2.36" evidence="17"/>
<evidence type="ECO:0000256" key="6">
    <source>
        <dbReference type="ARBA" id="ARBA00022692"/>
    </source>
</evidence>
<name>A0A8H7PD75_MORIS</name>
<dbReference type="PANTHER" id="PTHR48178:SF1">
    <property type="entry name" value="PEROXISOME BIOGENESIS FACTOR 2"/>
    <property type="match status" value="1"/>
</dbReference>
<evidence type="ECO:0000256" key="3">
    <source>
        <dbReference type="ARBA" id="ARBA00008704"/>
    </source>
</evidence>
<evidence type="ECO:0000256" key="16">
    <source>
        <dbReference type="ARBA" id="ARBA00034438"/>
    </source>
</evidence>
<keyword evidence="5" id="KW-0808">Transferase</keyword>
<comment type="caution">
    <text evidence="21">The sequence shown here is derived from an EMBL/GenBank/DDBJ whole genome shotgun (WGS) entry which is preliminary data.</text>
</comment>
<keyword evidence="4" id="KW-0813">Transport</keyword>
<protein>
    <recommendedName>
        <fullName evidence="17">RING-type E3 ubiquitin transferase (cysteine targeting)</fullName>
        <ecNumber evidence="17">2.3.2.36</ecNumber>
    </recommendedName>
    <alternativeName>
        <fullName evidence="15">Peroxin-2</fullName>
    </alternativeName>
</protein>
<dbReference type="Pfam" id="PF04757">
    <property type="entry name" value="Pex2_Pex12"/>
    <property type="match status" value="1"/>
</dbReference>
<dbReference type="AlphaFoldDB" id="A0A8H7PD75"/>
<evidence type="ECO:0000256" key="19">
    <source>
        <dbReference type="SAM" id="MobiDB-lite"/>
    </source>
</evidence>
<proteinExistence type="inferred from homology"/>
<evidence type="ECO:0000256" key="4">
    <source>
        <dbReference type="ARBA" id="ARBA00022448"/>
    </source>
</evidence>
<keyword evidence="7" id="KW-0479">Metal-binding</keyword>
<evidence type="ECO:0000256" key="11">
    <source>
        <dbReference type="ARBA" id="ARBA00022927"/>
    </source>
</evidence>
<dbReference type="InterPro" id="IPR001841">
    <property type="entry name" value="Znf_RING"/>
</dbReference>
<dbReference type="SMART" id="SM00184">
    <property type="entry name" value="RING"/>
    <property type="match status" value="1"/>
</dbReference>
<keyword evidence="14" id="KW-0576">Peroxisome</keyword>
<evidence type="ECO:0000256" key="13">
    <source>
        <dbReference type="ARBA" id="ARBA00023136"/>
    </source>
</evidence>
<dbReference type="GO" id="GO:0016567">
    <property type="term" value="P:protein ubiquitination"/>
    <property type="evidence" value="ECO:0007669"/>
    <property type="project" value="UniProtKB-ARBA"/>
</dbReference>
<dbReference type="GO" id="GO:0016562">
    <property type="term" value="P:protein import into peroxisome matrix, receptor recycling"/>
    <property type="evidence" value="ECO:0007669"/>
    <property type="project" value="UniProtKB-ARBA"/>
</dbReference>
<keyword evidence="13" id="KW-0472">Membrane</keyword>
<accession>A0A8H7PD75</accession>
<dbReference type="GO" id="GO:0008270">
    <property type="term" value="F:zinc ion binding"/>
    <property type="evidence" value="ECO:0007669"/>
    <property type="project" value="UniProtKB-KW"/>
</dbReference>
<dbReference type="InterPro" id="IPR017907">
    <property type="entry name" value="Znf_RING_CS"/>
</dbReference>
<keyword evidence="6" id="KW-0812">Transmembrane</keyword>
<organism evidence="21 22">
    <name type="scientific">Mortierella isabellina</name>
    <name type="common">Filamentous fungus</name>
    <name type="synonym">Umbelopsis isabellina</name>
    <dbReference type="NCBI Taxonomy" id="91625"/>
    <lineage>
        <taxon>Eukaryota</taxon>
        <taxon>Fungi</taxon>
        <taxon>Fungi incertae sedis</taxon>
        <taxon>Mucoromycota</taxon>
        <taxon>Mucoromycotina</taxon>
        <taxon>Umbelopsidomycetes</taxon>
        <taxon>Umbelopsidales</taxon>
        <taxon>Umbelopsidaceae</taxon>
        <taxon>Umbelopsis</taxon>
    </lineage>
</organism>
<feature type="region of interest" description="Disordered" evidence="19">
    <location>
        <begin position="355"/>
        <end position="396"/>
    </location>
</feature>
<evidence type="ECO:0000256" key="5">
    <source>
        <dbReference type="ARBA" id="ARBA00022679"/>
    </source>
</evidence>
<dbReference type="SUPFAM" id="SSF57850">
    <property type="entry name" value="RING/U-box"/>
    <property type="match status" value="1"/>
</dbReference>
<evidence type="ECO:0000256" key="9">
    <source>
        <dbReference type="ARBA" id="ARBA00022786"/>
    </source>
</evidence>
<keyword evidence="8 18" id="KW-0863">Zinc-finger</keyword>
<evidence type="ECO:0000256" key="17">
    <source>
        <dbReference type="ARBA" id="ARBA00034523"/>
    </source>
</evidence>